<dbReference type="EMBL" id="JACRSY010000014">
    <property type="protein sequence ID" value="MBC8579900.1"/>
    <property type="molecule type" value="Genomic_DNA"/>
</dbReference>
<dbReference type="PANTHER" id="PTHR40056:SF1">
    <property type="entry name" value="DUF1836 DOMAIN-CONTAINING PROTEIN"/>
    <property type="match status" value="1"/>
</dbReference>
<dbReference type="AlphaFoldDB" id="A0A926EJX6"/>
<sequence>MESKWLEEEVAKLGLEEYIGLGDIPDLDLYMDQLITLFESKLSHTKRYEGDKLLTKTMINNYTKDKVLMPAHKKKYTKDHIILMILLYHLKGIISIGDIKDLFSSLKIDENLDSHKLANFYEAYLACRDKELSYFNFGIEKRIEMVNEEMEKMQIHDEKVGAMLLVCTLIEQATYHKRLAEHIIDKCIKGEE</sequence>
<evidence type="ECO:0000313" key="2">
    <source>
        <dbReference type="Proteomes" id="UP000655830"/>
    </source>
</evidence>
<protein>
    <submittedName>
        <fullName evidence="1">DUF1836 domain-containing protein</fullName>
    </submittedName>
</protein>
<proteinExistence type="predicted"/>
<dbReference type="Proteomes" id="UP000655830">
    <property type="component" value="Unassembled WGS sequence"/>
</dbReference>
<comment type="caution">
    <text evidence="1">The sequence shown here is derived from an EMBL/GenBank/DDBJ whole genome shotgun (WGS) entry which is preliminary data.</text>
</comment>
<accession>A0A926EJX6</accession>
<dbReference type="Pfam" id="PF08876">
    <property type="entry name" value="DUF1836"/>
    <property type="match status" value="1"/>
</dbReference>
<reference evidence="1" key="1">
    <citation type="submission" date="2020-08" db="EMBL/GenBank/DDBJ databases">
        <title>Genome public.</title>
        <authorList>
            <person name="Liu C."/>
            <person name="Sun Q."/>
        </authorList>
    </citation>
    <scope>NUCLEOTIDE SEQUENCE</scope>
    <source>
        <strain evidence="1">NSJ-12</strain>
    </source>
</reference>
<dbReference type="RefSeq" id="WP_177671698.1">
    <property type="nucleotide sequence ID" value="NZ_JACRSY010000014.1"/>
</dbReference>
<gene>
    <name evidence="1" type="ORF">H8718_10210</name>
</gene>
<evidence type="ECO:0000313" key="1">
    <source>
        <dbReference type="EMBL" id="MBC8579900.1"/>
    </source>
</evidence>
<name>A0A926EJX6_9FIRM</name>
<dbReference type="InterPro" id="IPR014975">
    <property type="entry name" value="DUF1836"/>
</dbReference>
<organism evidence="1 2">
    <name type="scientific">Zhenhengia yiwuensis</name>
    <dbReference type="NCBI Taxonomy" id="2763666"/>
    <lineage>
        <taxon>Bacteria</taxon>
        <taxon>Bacillati</taxon>
        <taxon>Bacillota</taxon>
        <taxon>Clostridia</taxon>
        <taxon>Lachnospirales</taxon>
        <taxon>Lachnospiraceae</taxon>
        <taxon>Zhenhengia</taxon>
    </lineage>
</organism>
<keyword evidence="2" id="KW-1185">Reference proteome</keyword>
<dbReference type="PANTHER" id="PTHR40056">
    <property type="entry name" value="HYPOTHETICAL CYTOSOLIC PROTEIN"/>
    <property type="match status" value="1"/>
</dbReference>